<feature type="domain" description="NB-ARC" evidence="9">
    <location>
        <begin position="359"/>
        <end position="481"/>
    </location>
</feature>
<dbReference type="Gene3D" id="3.40.50.300">
    <property type="entry name" value="P-loop containing nucleotide triphosphate hydrolases"/>
    <property type="match status" value="1"/>
</dbReference>
<dbReference type="PANTHER" id="PTHR48182:SF2">
    <property type="entry name" value="PROTEIN SERAC1"/>
    <property type="match status" value="1"/>
</dbReference>
<reference evidence="11 12" key="1">
    <citation type="submission" date="2017-10" db="EMBL/GenBank/DDBJ databases">
        <title>Comparative genomics in systemic dimorphic fungi from Ajellomycetaceae.</title>
        <authorList>
            <person name="Munoz J.F."/>
            <person name="Mcewen J.G."/>
            <person name="Clay O.K."/>
            <person name="Cuomo C.A."/>
        </authorList>
    </citation>
    <scope>NUCLEOTIDE SEQUENCE [LARGE SCALE GENOMIC DNA]</scope>
    <source>
        <strain evidence="11 12">UAMH7299</strain>
    </source>
</reference>
<feature type="compositionally biased region" description="Polar residues" evidence="8">
    <location>
        <begin position="26"/>
        <end position="35"/>
    </location>
</feature>
<dbReference type="GO" id="GO:0005783">
    <property type="term" value="C:endoplasmic reticulum"/>
    <property type="evidence" value="ECO:0007669"/>
    <property type="project" value="UniProtKB-SubCell"/>
</dbReference>
<evidence type="ECO:0000256" key="2">
    <source>
        <dbReference type="ARBA" id="ARBA00004240"/>
    </source>
</evidence>
<evidence type="ECO:0000313" key="12">
    <source>
        <dbReference type="Proteomes" id="UP000224634"/>
    </source>
</evidence>
<feature type="region of interest" description="Disordered" evidence="8">
    <location>
        <begin position="1"/>
        <end position="37"/>
    </location>
</feature>
<dbReference type="InterPro" id="IPR007751">
    <property type="entry name" value="DUF676_lipase-like"/>
</dbReference>
<name>A0A2B7Y6Q7_POLH7</name>
<protein>
    <recommendedName>
        <fullName evidence="13">NB-ARC domain-containing protein</fullName>
    </recommendedName>
</protein>
<evidence type="ECO:0000259" key="9">
    <source>
        <dbReference type="Pfam" id="PF00931"/>
    </source>
</evidence>
<dbReference type="SUPFAM" id="SSF52540">
    <property type="entry name" value="P-loop containing nucleoside triphosphate hydrolases"/>
    <property type="match status" value="1"/>
</dbReference>
<dbReference type="SUPFAM" id="SSF53474">
    <property type="entry name" value="alpha/beta-Hydrolases"/>
    <property type="match status" value="1"/>
</dbReference>
<keyword evidence="12" id="KW-1185">Reference proteome</keyword>
<dbReference type="OrthoDB" id="5086500at2759"/>
<sequence length="639" mass="72495">MVLSPFQRLFQPPAGDKDKQSESPSRKQSSRNISPQDLGLLEVAGGDDSVVDIVAVHGLNGHRDRTWAAANGNWLRSLLPSDIPNARIFCWGYDANTHSTSSQLSHQYLHNHATNLVSDLCLRRKRTKTTTRPIIFVAHGLGGIIVKSALIHSYAARQGAQEDHRSIWLSTYGIMFMGTPHQGSSGVQLGKLIANVASVFVAADNRLLKHLEQDSEWLQQQLGQYAPISGDFKTKFFYEEYPTETKLGSIMVVPRASAVVPGVADAEAIVIHADHVNMVKFSSREENGYKTVSEHLWIMTQEADEIISRRWETERRVNAARANVVPKYFEVPRTAIAKSFGRQQLLELLDECFQPQQNQDRPVVVVLQAMGGQGKSQLALEYCRKQREAFRGVFWVDATSKATAEEGFESILLKVSPQTVQHLNDIQSKIKCLLDRIEEWRDRWLIVFDNYDDPQSVPEIKEFIRMSGPGSIIITSRHAGAASLGKLINVPSMINDGGTELLLQSFHTNKRENYNPEGEKIRMLLSEFISEYEKQKARILKYTREELWEYRKSINDPETLEELSAFTTWEMSFQQIEPRNADRKQHIARFPAVSAYLDPSQISDFIFAIYLQNEREPLPWTTLFSPSRDTSDIEESAYP</sequence>
<dbReference type="InterPro" id="IPR052374">
    <property type="entry name" value="SERAC1"/>
</dbReference>
<evidence type="ECO:0000313" key="11">
    <source>
        <dbReference type="EMBL" id="PGH16890.1"/>
    </source>
</evidence>
<dbReference type="InterPro" id="IPR029058">
    <property type="entry name" value="AB_hydrolase_fold"/>
</dbReference>
<evidence type="ECO:0000256" key="4">
    <source>
        <dbReference type="ARBA" id="ARBA00007920"/>
    </source>
</evidence>
<dbReference type="Pfam" id="PF00931">
    <property type="entry name" value="NB-ARC"/>
    <property type="match status" value="1"/>
</dbReference>
<dbReference type="Pfam" id="PF05057">
    <property type="entry name" value="DUF676"/>
    <property type="match status" value="1"/>
</dbReference>
<comment type="subcellular location">
    <subcellularLocation>
        <location evidence="2">Endoplasmic reticulum</location>
    </subcellularLocation>
    <subcellularLocation>
        <location evidence="3">Membrane</location>
    </subcellularLocation>
    <subcellularLocation>
        <location evidence="1">Mitochondrion</location>
    </subcellularLocation>
</comment>
<proteinExistence type="inferred from homology"/>
<feature type="compositionally biased region" description="Basic and acidic residues" evidence="8">
    <location>
        <begin position="15"/>
        <end position="25"/>
    </location>
</feature>
<evidence type="ECO:0000256" key="7">
    <source>
        <dbReference type="ARBA" id="ARBA00023136"/>
    </source>
</evidence>
<comment type="caution">
    <text evidence="11">The sequence shown here is derived from an EMBL/GenBank/DDBJ whole genome shotgun (WGS) entry which is preliminary data.</text>
</comment>
<dbReference type="InterPro" id="IPR027417">
    <property type="entry name" value="P-loop_NTPase"/>
</dbReference>
<dbReference type="GO" id="GO:0005739">
    <property type="term" value="C:mitochondrion"/>
    <property type="evidence" value="ECO:0007669"/>
    <property type="project" value="UniProtKB-SubCell"/>
</dbReference>
<comment type="similarity">
    <text evidence="4">Belongs to the putative lipase ROG1 family.</text>
</comment>
<gene>
    <name evidence="11" type="ORF">AJ80_05034</name>
</gene>
<dbReference type="PANTHER" id="PTHR48182">
    <property type="entry name" value="PROTEIN SERAC1"/>
    <property type="match status" value="1"/>
</dbReference>
<evidence type="ECO:0000256" key="5">
    <source>
        <dbReference type="ARBA" id="ARBA00022824"/>
    </source>
</evidence>
<dbReference type="Proteomes" id="UP000224634">
    <property type="component" value="Unassembled WGS sequence"/>
</dbReference>
<dbReference type="GO" id="GO:0016020">
    <property type="term" value="C:membrane"/>
    <property type="evidence" value="ECO:0007669"/>
    <property type="project" value="UniProtKB-SubCell"/>
</dbReference>
<evidence type="ECO:0000259" key="10">
    <source>
        <dbReference type="Pfam" id="PF05057"/>
    </source>
</evidence>
<accession>A0A2B7Y6Q7</accession>
<feature type="domain" description="DUF676" evidence="10">
    <location>
        <begin position="53"/>
        <end position="189"/>
    </location>
</feature>
<dbReference type="GO" id="GO:0043531">
    <property type="term" value="F:ADP binding"/>
    <property type="evidence" value="ECO:0007669"/>
    <property type="project" value="InterPro"/>
</dbReference>
<dbReference type="Gene3D" id="3.40.50.1820">
    <property type="entry name" value="alpha/beta hydrolase"/>
    <property type="match status" value="1"/>
</dbReference>
<keyword evidence="7" id="KW-0472">Membrane</keyword>
<dbReference type="AlphaFoldDB" id="A0A2B7Y6Q7"/>
<organism evidence="11 12">
    <name type="scientific">Polytolypa hystricis (strain UAMH7299)</name>
    <dbReference type="NCBI Taxonomy" id="1447883"/>
    <lineage>
        <taxon>Eukaryota</taxon>
        <taxon>Fungi</taxon>
        <taxon>Dikarya</taxon>
        <taxon>Ascomycota</taxon>
        <taxon>Pezizomycotina</taxon>
        <taxon>Eurotiomycetes</taxon>
        <taxon>Eurotiomycetidae</taxon>
        <taxon>Onygenales</taxon>
        <taxon>Onygenales incertae sedis</taxon>
        <taxon>Polytolypa</taxon>
    </lineage>
</organism>
<dbReference type="InterPro" id="IPR002182">
    <property type="entry name" value="NB-ARC"/>
</dbReference>
<evidence type="ECO:0008006" key="13">
    <source>
        <dbReference type="Google" id="ProtNLM"/>
    </source>
</evidence>
<dbReference type="EMBL" id="PDNA01000070">
    <property type="protein sequence ID" value="PGH16890.1"/>
    <property type="molecule type" value="Genomic_DNA"/>
</dbReference>
<evidence type="ECO:0000256" key="3">
    <source>
        <dbReference type="ARBA" id="ARBA00004370"/>
    </source>
</evidence>
<evidence type="ECO:0000256" key="6">
    <source>
        <dbReference type="ARBA" id="ARBA00023128"/>
    </source>
</evidence>
<keyword evidence="5" id="KW-0256">Endoplasmic reticulum</keyword>
<evidence type="ECO:0000256" key="1">
    <source>
        <dbReference type="ARBA" id="ARBA00004173"/>
    </source>
</evidence>
<evidence type="ECO:0000256" key="8">
    <source>
        <dbReference type="SAM" id="MobiDB-lite"/>
    </source>
</evidence>
<keyword evidence="6" id="KW-0496">Mitochondrion</keyword>